<feature type="transmembrane region" description="Helical" evidence="5">
    <location>
        <begin position="40"/>
        <end position="59"/>
    </location>
</feature>
<comment type="subcellular location">
    <subcellularLocation>
        <location evidence="1">Membrane</location>
        <topology evidence="1">Multi-pass membrane protein</topology>
    </subcellularLocation>
</comment>
<sequence length="106" mass="11445">MPSETVINTIGYCGGVFLGICAIPQLVVMWKNRSANDVSGLWIICYIIGLSLTLVYMVMLSAWAGVISISVQVTLGVVLLVSKVLMDSGIVRPIALDGKKRDMEDL</sequence>
<protein>
    <recommendedName>
        <fullName evidence="8">PQ loop repeat protein</fullName>
    </recommendedName>
</protein>
<comment type="caution">
    <text evidence="6">The sequence shown here is derived from an EMBL/GenBank/DDBJ whole genome shotgun (WGS) entry which is preliminary data.</text>
</comment>
<evidence type="ECO:0000313" key="7">
    <source>
        <dbReference type="Proteomes" id="UP001648503"/>
    </source>
</evidence>
<feature type="transmembrane region" description="Helical" evidence="5">
    <location>
        <begin position="65"/>
        <end position="86"/>
    </location>
</feature>
<keyword evidence="7" id="KW-1185">Reference proteome</keyword>
<dbReference type="Pfam" id="PF04193">
    <property type="entry name" value="PQ-loop"/>
    <property type="match status" value="1"/>
</dbReference>
<feature type="transmembrane region" description="Helical" evidence="5">
    <location>
        <begin position="6"/>
        <end position="28"/>
    </location>
</feature>
<keyword evidence="2 5" id="KW-0812">Transmembrane</keyword>
<dbReference type="EMBL" id="JAFCIX010000102">
    <property type="protein sequence ID" value="KAH6598701.1"/>
    <property type="molecule type" value="Genomic_DNA"/>
</dbReference>
<dbReference type="Proteomes" id="UP001648503">
    <property type="component" value="Unassembled WGS sequence"/>
</dbReference>
<keyword evidence="4 5" id="KW-0472">Membrane</keyword>
<evidence type="ECO:0000313" key="6">
    <source>
        <dbReference type="EMBL" id="KAH6598701.1"/>
    </source>
</evidence>
<evidence type="ECO:0000256" key="5">
    <source>
        <dbReference type="SAM" id="Phobius"/>
    </source>
</evidence>
<name>A0ABQ8FIB6_9FUNG</name>
<evidence type="ECO:0000256" key="3">
    <source>
        <dbReference type="ARBA" id="ARBA00022989"/>
    </source>
</evidence>
<dbReference type="InterPro" id="IPR006603">
    <property type="entry name" value="PQ-loop_rpt"/>
</dbReference>
<proteinExistence type="predicted"/>
<organism evidence="6 7">
    <name type="scientific">Batrachochytrium salamandrivorans</name>
    <dbReference type="NCBI Taxonomy" id="1357716"/>
    <lineage>
        <taxon>Eukaryota</taxon>
        <taxon>Fungi</taxon>
        <taxon>Fungi incertae sedis</taxon>
        <taxon>Chytridiomycota</taxon>
        <taxon>Chytridiomycota incertae sedis</taxon>
        <taxon>Chytridiomycetes</taxon>
        <taxon>Rhizophydiales</taxon>
        <taxon>Rhizophydiales incertae sedis</taxon>
        <taxon>Batrachochytrium</taxon>
    </lineage>
</organism>
<dbReference type="Gene3D" id="1.20.1280.290">
    <property type="match status" value="1"/>
</dbReference>
<keyword evidence="3 5" id="KW-1133">Transmembrane helix</keyword>
<evidence type="ECO:0000256" key="1">
    <source>
        <dbReference type="ARBA" id="ARBA00004141"/>
    </source>
</evidence>
<gene>
    <name evidence="6" type="ORF">BASA50_003735</name>
</gene>
<evidence type="ECO:0008006" key="8">
    <source>
        <dbReference type="Google" id="ProtNLM"/>
    </source>
</evidence>
<evidence type="ECO:0000256" key="4">
    <source>
        <dbReference type="ARBA" id="ARBA00023136"/>
    </source>
</evidence>
<accession>A0ABQ8FIB6</accession>
<evidence type="ECO:0000256" key="2">
    <source>
        <dbReference type="ARBA" id="ARBA00022692"/>
    </source>
</evidence>
<reference evidence="6 7" key="1">
    <citation type="submission" date="2021-02" db="EMBL/GenBank/DDBJ databases">
        <title>Variation within the Batrachochytrium salamandrivorans European outbreak.</title>
        <authorList>
            <person name="Kelly M."/>
            <person name="Pasmans F."/>
            <person name="Shea T.P."/>
            <person name="Munoz J.F."/>
            <person name="Carranza S."/>
            <person name="Cuomo C.A."/>
            <person name="Martel A."/>
        </authorList>
    </citation>
    <scope>NUCLEOTIDE SEQUENCE [LARGE SCALE GENOMIC DNA]</scope>
    <source>
        <strain evidence="6 7">AMFP18/2</strain>
    </source>
</reference>